<dbReference type="InterPro" id="IPR005804">
    <property type="entry name" value="FA_desaturase_dom"/>
</dbReference>
<comment type="pathway">
    <text evidence="2">Lipid metabolism.</text>
</comment>
<evidence type="ECO:0000256" key="4">
    <source>
        <dbReference type="ARBA" id="ARBA00022617"/>
    </source>
</evidence>
<keyword evidence="5 12" id="KW-0812">Transmembrane</keyword>
<dbReference type="PROSITE" id="PS50255">
    <property type="entry name" value="CYTOCHROME_B5_2"/>
    <property type="match status" value="1"/>
</dbReference>
<feature type="transmembrane region" description="Helical" evidence="12">
    <location>
        <begin position="286"/>
        <end position="303"/>
    </location>
</feature>
<dbReference type="InterPro" id="IPR012171">
    <property type="entry name" value="Fatty_acid_desaturase"/>
</dbReference>
<organism evidence="14">
    <name type="scientific">Echium pitardii var. pitardii</name>
    <dbReference type="NCBI Taxonomy" id="174255"/>
    <lineage>
        <taxon>Eukaryota</taxon>
        <taxon>Viridiplantae</taxon>
        <taxon>Streptophyta</taxon>
        <taxon>Embryophyta</taxon>
        <taxon>Tracheophyta</taxon>
        <taxon>Spermatophyta</taxon>
        <taxon>Magnoliopsida</taxon>
        <taxon>eudicotyledons</taxon>
        <taxon>Gunneridae</taxon>
        <taxon>Pentapetalae</taxon>
        <taxon>asterids</taxon>
        <taxon>lamiids</taxon>
        <taxon>Boraginales</taxon>
        <taxon>Boraginaceae</taxon>
        <taxon>Boraginoideae</taxon>
        <taxon>Lithospermeae</taxon>
        <taxon>Echium</taxon>
    </lineage>
</organism>
<feature type="transmembrane region" description="Helical" evidence="12">
    <location>
        <begin position="175"/>
        <end position="194"/>
    </location>
</feature>
<proteinExistence type="inferred from homology"/>
<evidence type="ECO:0000256" key="3">
    <source>
        <dbReference type="ARBA" id="ARBA00009295"/>
    </source>
</evidence>
<comment type="subcellular location">
    <subcellularLocation>
        <location evidence="1">Membrane</location>
        <topology evidence="1">Multi-pass membrane protein</topology>
    </subcellularLocation>
</comment>
<keyword evidence="10" id="KW-0443">Lipid metabolism</keyword>
<dbReference type="InterPro" id="IPR036400">
    <property type="entry name" value="Cyt_B5-like_heme/steroid_sf"/>
</dbReference>
<dbReference type="Pfam" id="PF00487">
    <property type="entry name" value="FA_desaturase"/>
    <property type="match status" value="1"/>
</dbReference>
<feature type="transmembrane region" description="Helical" evidence="12">
    <location>
        <begin position="138"/>
        <end position="154"/>
    </location>
</feature>
<evidence type="ECO:0000256" key="9">
    <source>
        <dbReference type="ARBA" id="ARBA00023004"/>
    </source>
</evidence>
<evidence type="ECO:0000259" key="13">
    <source>
        <dbReference type="PROSITE" id="PS50255"/>
    </source>
</evidence>
<dbReference type="PIRSF" id="PIRSF015921">
    <property type="entry name" value="FA_sphinglp_des"/>
    <property type="match status" value="1"/>
</dbReference>
<dbReference type="EMBL" id="DQ067611">
    <property type="protein sequence ID" value="AAZ23034.1"/>
    <property type="molecule type" value="Genomic_DNA"/>
</dbReference>
<keyword evidence="4" id="KW-0349">Heme</keyword>
<dbReference type="AlphaFoldDB" id="Q20KN9"/>
<comment type="similarity">
    <text evidence="3">Belongs to the fatty acid desaturase type 1 family.</text>
</comment>
<dbReference type="CDD" id="cd03506">
    <property type="entry name" value="Delta6-FADS-like"/>
    <property type="match status" value="1"/>
</dbReference>
<dbReference type="SMART" id="SM01117">
    <property type="entry name" value="Cyt-b5"/>
    <property type="match status" value="1"/>
</dbReference>
<dbReference type="GO" id="GO:0016020">
    <property type="term" value="C:membrane"/>
    <property type="evidence" value="ECO:0007669"/>
    <property type="project" value="UniProtKB-SubCell"/>
</dbReference>
<feature type="transmembrane region" description="Helical" evidence="12">
    <location>
        <begin position="252"/>
        <end position="274"/>
    </location>
</feature>
<evidence type="ECO:0000256" key="2">
    <source>
        <dbReference type="ARBA" id="ARBA00005189"/>
    </source>
</evidence>
<feature type="domain" description="Cytochrome b5 heme-binding" evidence="13">
    <location>
        <begin position="6"/>
        <end position="90"/>
    </location>
</feature>
<evidence type="ECO:0000256" key="5">
    <source>
        <dbReference type="ARBA" id="ARBA00022692"/>
    </source>
</evidence>
<reference evidence="14" key="2">
    <citation type="journal article" date="2006" name="Biochem. Syst. Ecol.">
        <title>Evolution of front-end desaturases in Echium (Boraginaceae).</title>
        <authorList>
            <person name="Garcia-Maroto F."/>
            <person name="Garrido-Cardenas J.A."/>
            <person name="Vilches-Ferron M.A."/>
            <person name="Manas-Fernandez A."/>
            <person name="Alonso D.L."/>
        </authorList>
    </citation>
    <scope>NUCLEOTIDE SEQUENCE</scope>
</reference>
<name>Q20KN9_9BORA</name>
<dbReference type="InterPro" id="IPR001199">
    <property type="entry name" value="Cyt_B5-like_heme/steroid-bd"/>
</dbReference>
<keyword evidence="9" id="KW-0408">Iron</keyword>
<keyword evidence="8" id="KW-0560">Oxidoreductase</keyword>
<sequence>MDSAIKKYITTDELKKHDKPDDLWISIQGKIYDVSNWLKDHPGGHYPLTSLAGQDVTDAFVAFHPASAWQNLDEFFNGYYLKDYYVSDVSKDYRKLVSEFSKMGLFKKNGHTVFVTLSLIAMSFAMSVYGVLFCQGVLVHWLCGCLVGILWTQCGLLGHDAGHYTMMPSSRLNKFVFILAANCLSGVSIGWWTWNHNAHHVACNSLEYDPDVQYIPFIVVSSKLLTSLTSHFHEKRLKFDSLSKFFVSHQHWTFYPVMCSARLYLIVQSFIMLLTKRNVSHRSQELFGLIVFWIWYPFLVYCLPNWSERIMFVLPSFFMTGIQQLQFSLSHVSSSVYVGKPKGNDWFEKQTSGTLDISCPSWMDWFYGGTQFQIEHHLFPRLPRCHFRTISPLVMELCKKHNLNYNCASFFKGNKMVIKTLKKAALEARDLAKPKNLECVGVNTHAQD</sequence>
<dbReference type="Pfam" id="PF00173">
    <property type="entry name" value="Cyt-b5"/>
    <property type="match status" value="1"/>
</dbReference>
<dbReference type="GO" id="GO:0006629">
    <property type="term" value="P:lipid metabolic process"/>
    <property type="evidence" value="ECO:0007669"/>
    <property type="project" value="UniProtKB-KW"/>
</dbReference>
<dbReference type="PANTHER" id="PTHR19353">
    <property type="entry name" value="FATTY ACID DESATURASE 2"/>
    <property type="match status" value="1"/>
</dbReference>
<evidence type="ECO:0000256" key="1">
    <source>
        <dbReference type="ARBA" id="ARBA00004141"/>
    </source>
</evidence>
<dbReference type="PANTHER" id="PTHR19353:SF30">
    <property type="entry name" value="DELTA 8-(E)-SPHINGOLIPID DESATURASE"/>
    <property type="match status" value="1"/>
</dbReference>
<evidence type="ECO:0000256" key="7">
    <source>
        <dbReference type="ARBA" id="ARBA00022989"/>
    </source>
</evidence>
<dbReference type="GO" id="GO:0046872">
    <property type="term" value="F:metal ion binding"/>
    <property type="evidence" value="ECO:0007669"/>
    <property type="project" value="UniProtKB-KW"/>
</dbReference>
<evidence type="ECO:0000256" key="6">
    <source>
        <dbReference type="ARBA" id="ARBA00022723"/>
    </source>
</evidence>
<feature type="transmembrane region" description="Helical" evidence="12">
    <location>
        <begin position="112"/>
        <end position="132"/>
    </location>
</feature>
<evidence type="ECO:0000256" key="10">
    <source>
        <dbReference type="ARBA" id="ARBA00023098"/>
    </source>
</evidence>
<dbReference type="SUPFAM" id="SSF55856">
    <property type="entry name" value="Cytochrome b5-like heme/steroid binding domain"/>
    <property type="match status" value="1"/>
</dbReference>
<gene>
    <name evidence="14" type="primary">D6DESpsi</name>
</gene>
<evidence type="ECO:0000256" key="11">
    <source>
        <dbReference type="ARBA" id="ARBA00023136"/>
    </source>
</evidence>
<evidence type="ECO:0000313" key="14">
    <source>
        <dbReference type="EMBL" id="AAZ23034.1"/>
    </source>
</evidence>
<evidence type="ECO:0000256" key="12">
    <source>
        <dbReference type="SAM" id="Phobius"/>
    </source>
</evidence>
<reference evidence="14" key="1">
    <citation type="submission" date="2005-05" db="EMBL/GenBank/DDBJ databases">
        <authorList>
            <person name="Maroto F.G."/>
            <person name="Cardenas J.-A.G."/>
            <person name="Ferron M.-A.V."/>
            <person name="Manas A.M."/>
            <person name="Alonso D.L."/>
        </authorList>
    </citation>
    <scope>NUCLEOTIDE SEQUENCE</scope>
</reference>
<dbReference type="Gene3D" id="3.10.120.10">
    <property type="entry name" value="Cytochrome b5-like heme/steroid binding domain"/>
    <property type="match status" value="1"/>
</dbReference>
<keyword evidence="7 12" id="KW-1133">Transmembrane helix</keyword>
<protein>
    <submittedName>
        <fullName evidence="14">Delta-6 desaturase-related protein</fullName>
    </submittedName>
</protein>
<evidence type="ECO:0000256" key="8">
    <source>
        <dbReference type="ARBA" id="ARBA00023002"/>
    </source>
</evidence>
<keyword evidence="11 12" id="KW-0472">Membrane</keyword>
<accession>Q20KN9</accession>
<dbReference type="GO" id="GO:0016717">
    <property type="term" value="F:oxidoreductase activity, acting on paired donors, with oxidation of a pair of donors resulting in the reduction of molecular oxygen to two molecules of water"/>
    <property type="evidence" value="ECO:0007669"/>
    <property type="project" value="TreeGrafter"/>
</dbReference>
<keyword evidence="6" id="KW-0479">Metal-binding</keyword>